<keyword evidence="2" id="KW-1185">Reference proteome</keyword>
<dbReference type="EMBL" id="AP018005">
    <property type="protein sequence ID" value="BBB14602.1"/>
    <property type="molecule type" value="Genomic_DNA"/>
</dbReference>
<organism evidence="1 2">
    <name type="scientific">Candidatus Rickettsiella viridis</name>
    <dbReference type="NCBI Taxonomy" id="676208"/>
    <lineage>
        <taxon>Bacteria</taxon>
        <taxon>Pseudomonadati</taxon>
        <taxon>Pseudomonadota</taxon>
        <taxon>Gammaproteobacteria</taxon>
        <taxon>Legionellales</taxon>
        <taxon>Coxiellaceae</taxon>
        <taxon>Rickettsiella</taxon>
    </lineage>
</organism>
<accession>A0A2Z5V2B5</accession>
<evidence type="ECO:0000313" key="1">
    <source>
        <dbReference type="EMBL" id="BBB14602.1"/>
    </source>
</evidence>
<gene>
    <name evidence="1" type="ORF">RVIR1_00600</name>
</gene>
<protein>
    <submittedName>
        <fullName evidence="1">Uncharacterized protein</fullName>
    </submittedName>
</protein>
<dbReference type="AlphaFoldDB" id="A0A2Z5V2B5"/>
<evidence type="ECO:0000313" key="2">
    <source>
        <dbReference type="Proteomes" id="UP000282483"/>
    </source>
</evidence>
<dbReference type="KEGG" id="rvi:RVIR1_00600"/>
<reference evidence="1 2" key="1">
    <citation type="submission" date="2017-03" db="EMBL/GenBank/DDBJ databases">
        <title>The genome sequence of Candidatus Rickettsiella viridis.</title>
        <authorList>
            <person name="Nikoh N."/>
            <person name="Tsuchida T."/>
            <person name="Yamaguchi K."/>
            <person name="Maeda T."/>
            <person name="Shigenobu S."/>
            <person name="Fukatsu T."/>
        </authorList>
    </citation>
    <scope>NUCLEOTIDE SEQUENCE [LARGE SCALE GENOMIC DNA]</scope>
    <source>
        <strain evidence="1 2">Ap-RA04</strain>
    </source>
</reference>
<sequence length="65" mass="7218">MGFLARRRENEATGNIFSIHEDCELSGNAAKNSSEKSISEICVEKKEDVSSRIISVGSRKRAHTH</sequence>
<dbReference type="Proteomes" id="UP000282483">
    <property type="component" value="Chromosome"/>
</dbReference>
<name>A0A2Z5V2B5_9COXI</name>
<proteinExistence type="predicted"/>